<keyword evidence="3" id="KW-1185">Reference proteome</keyword>
<reference evidence="2 3" key="1">
    <citation type="submission" date="2019-02" db="EMBL/GenBank/DDBJ databases">
        <title>Deep-cultivation of Planctomycetes and their phenomic and genomic characterization uncovers novel biology.</title>
        <authorList>
            <person name="Wiegand S."/>
            <person name="Jogler M."/>
            <person name="Boedeker C."/>
            <person name="Pinto D."/>
            <person name="Vollmers J."/>
            <person name="Rivas-Marin E."/>
            <person name="Kohn T."/>
            <person name="Peeters S.H."/>
            <person name="Heuer A."/>
            <person name="Rast P."/>
            <person name="Oberbeckmann S."/>
            <person name="Bunk B."/>
            <person name="Jeske O."/>
            <person name="Meyerdierks A."/>
            <person name="Storesund J.E."/>
            <person name="Kallscheuer N."/>
            <person name="Luecker S."/>
            <person name="Lage O.M."/>
            <person name="Pohl T."/>
            <person name="Merkel B.J."/>
            <person name="Hornburger P."/>
            <person name="Mueller R.-W."/>
            <person name="Bruemmer F."/>
            <person name="Labrenz M."/>
            <person name="Spormann A.M."/>
            <person name="Op den Camp H."/>
            <person name="Overmann J."/>
            <person name="Amann R."/>
            <person name="Jetten M.S.M."/>
            <person name="Mascher T."/>
            <person name="Medema M.H."/>
            <person name="Devos D.P."/>
            <person name="Kaster A.-K."/>
            <person name="Ovreas L."/>
            <person name="Rohde M."/>
            <person name="Galperin M.Y."/>
            <person name="Jogler C."/>
        </authorList>
    </citation>
    <scope>NUCLEOTIDE SEQUENCE [LARGE SCALE GENOMIC DNA]</scope>
    <source>
        <strain evidence="2 3">Pan189</strain>
    </source>
</reference>
<dbReference type="Proteomes" id="UP000317318">
    <property type="component" value="Chromosome"/>
</dbReference>
<proteinExistence type="predicted"/>
<dbReference type="SUPFAM" id="SSF52317">
    <property type="entry name" value="Class I glutamine amidotransferase-like"/>
    <property type="match status" value="1"/>
</dbReference>
<evidence type="ECO:0000313" key="2">
    <source>
        <dbReference type="EMBL" id="QDT39649.1"/>
    </source>
</evidence>
<sequence>MQRFLLFVIATAILVFSFNRDGFADAPLIVFMIAEREYRTEETLPDFFEEELEPRGFRAEFVFASEEHPNQFNNLEQLSEADLLVLSVRRRTPAERQLDLIRKYLNGGGPVVGLRTASHAFHQRRLAPPAGHSEWKTFDRDVFGGNYTNHYPADLKCIVSSESTSEKHPILKGIETPFRAHGSLYKTSPLEKGTTVLLRGSVEDNNSEPLAWTHAYRGGRVFYTSLGHPKDFLQPEFKRLLRNAIEWAIDKDDPSSPID</sequence>
<dbReference type="AlphaFoldDB" id="A0A517R6Z4"/>
<gene>
    <name evidence="2" type="ORF">Pan189_40580</name>
</gene>
<dbReference type="InterPro" id="IPR029062">
    <property type="entry name" value="Class_I_gatase-like"/>
</dbReference>
<dbReference type="EMBL" id="CP036268">
    <property type="protein sequence ID" value="QDT39649.1"/>
    <property type="molecule type" value="Genomic_DNA"/>
</dbReference>
<dbReference type="PANTHER" id="PTHR40469">
    <property type="entry name" value="SECRETED GLYCOSYL HYDROLASE"/>
    <property type="match status" value="1"/>
</dbReference>
<feature type="domain" description="ThuA-like" evidence="1">
    <location>
        <begin position="54"/>
        <end position="248"/>
    </location>
</feature>
<accession>A0A517R6Z4</accession>
<organism evidence="2 3">
    <name type="scientific">Stratiformator vulcanicus</name>
    <dbReference type="NCBI Taxonomy" id="2527980"/>
    <lineage>
        <taxon>Bacteria</taxon>
        <taxon>Pseudomonadati</taxon>
        <taxon>Planctomycetota</taxon>
        <taxon>Planctomycetia</taxon>
        <taxon>Planctomycetales</taxon>
        <taxon>Planctomycetaceae</taxon>
        <taxon>Stratiformator</taxon>
    </lineage>
</organism>
<dbReference type="KEGG" id="svp:Pan189_40580"/>
<evidence type="ECO:0000259" key="1">
    <source>
        <dbReference type="Pfam" id="PF06283"/>
    </source>
</evidence>
<evidence type="ECO:0000313" key="3">
    <source>
        <dbReference type="Proteomes" id="UP000317318"/>
    </source>
</evidence>
<dbReference type="InterPro" id="IPR029010">
    <property type="entry name" value="ThuA-like"/>
</dbReference>
<dbReference type="RefSeq" id="WP_145365772.1">
    <property type="nucleotide sequence ID" value="NZ_CP036268.1"/>
</dbReference>
<dbReference type="Pfam" id="PF06283">
    <property type="entry name" value="ThuA"/>
    <property type="match status" value="1"/>
</dbReference>
<dbReference type="PANTHER" id="PTHR40469:SF2">
    <property type="entry name" value="GALACTOSE-BINDING DOMAIN-LIKE SUPERFAMILY PROTEIN"/>
    <property type="match status" value="1"/>
</dbReference>
<dbReference type="OrthoDB" id="272395at2"/>
<name>A0A517R6Z4_9PLAN</name>
<protein>
    <submittedName>
        <fullName evidence="2">Trehalose utilization</fullName>
    </submittedName>
</protein>
<dbReference type="Gene3D" id="3.40.50.880">
    <property type="match status" value="1"/>
</dbReference>